<keyword evidence="4" id="KW-0255">Endonuclease</keyword>
<dbReference type="InterPro" id="IPR012933">
    <property type="entry name" value="HicA_mRNA_interferase"/>
</dbReference>
<evidence type="ECO:0000256" key="5">
    <source>
        <dbReference type="ARBA" id="ARBA00022801"/>
    </source>
</evidence>
<keyword evidence="2" id="KW-1277">Toxin-antitoxin system</keyword>
<comment type="caution">
    <text evidence="8">The sequence shown here is derived from an EMBL/GenBank/DDBJ whole genome shotgun (WGS) entry which is preliminary data.</text>
</comment>
<dbReference type="InterPro" id="IPR038570">
    <property type="entry name" value="HicA_sf"/>
</dbReference>
<dbReference type="SUPFAM" id="SSF54786">
    <property type="entry name" value="YcfA/nrd intein domain"/>
    <property type="match status" value="1"/>
</dbReference>
<evidence type="ECO:0008006" key="10">
    <source>
        <dbReference type="Google" id="ProtNLM"/>
    </source>
</evidence>
<dbReference type="EMBL" id="MHRJ01000015">
    <property type="protein sequence ID" value="OHA23145.1"/>
    <property type="molecule type" value="Genomic_DNA"/>
</dbReference>
<evidence type="ECO:0000313" key="8">
    <source>
        <dbReference type="EMBL" id="OHA23145.1"/>
    </source>
</evidence>
<organism evidence="8 9">
    <name type="scientific">Candidatus Taylorbacteria bacterium RIFCSPHIGHO2_02_49_25</name>
    <dbReference type="NCBI Taxonomy" id="1802305"/>
    <lineage>
        <taxon>Bacteria</taxon>
        <taxon>Candidatus Tayloriibacteriota</taxon>
    </lineage>
</organism>
<accession>A0A1G2MGT8</accession>
<keyword evidence="7" id="KW-0346">Stress response</keyword>
<dbReference type="GO" id="GO:0016787">
    <property type="term" value="F:hydrolase activity"/>
    <property type="evidence" value="ECO:0007669"/>
    <property type="project" value="UniProtKB-KW"/>
</dbReference>
<keyword evidence="6" id="KW-0694">RNA-binding</keyword>
<proteinExistence type="inferred from homology"/>
<dbReference type="Proteomes" id="UP000176493">
    <property type="component" value="Unassembled WGS sequence"/>
</dbReference>
<dbReference type="Gene3D" id="3.30.920.30">
    <property type="entry name" value="Hypothetical protein"/>
    <property type="match status" value="1"/>
</dbReference>
<evidence type="ECO:0000256" key="3">
    <source>
        <dbReference type="ARBA" id="ARBA00022722"/>
    </source>
</evidence>
<comment type="similarity">
    <text evidence="1">Belongs to the HicA mRNA interferase family.</text>
</comment>
<evidence type="ECO:0000256" key="6">
    <source>
        <dbReference type="ARBA" id="ARBA00022884"/>
    </source>
</evidence>
<evidence type="ECO:0000256" key="1">
    <source>
        <dbReference type="ARBA" id="ARBA00006620"/>
    </source>
</evidence>
<evidence type="ECO:0000256" key="4">
    <source>
        <dbReference type="ARBA" id="ARBA00022759"/>
    </source>
</evidence>
<protein>
    <recommendedName>
        <fullName evidence="10">Addiction module toxin, HicA family</fullName>
    </recommendedName>
</protein>
<evidence type="ECO:0000256" key="7">
    <source>
        <dbReference type="ARBA" id="ARBA00023016"/>
    </source>
</evidence>
<reference evidence="8 9" key="1">
    <citation type="journal article" date="2016" name="Nat. Commun.">
        <title>Thousands of microbial genomes shed light on interconnected biogeochemical processes in an aquifer system.</title>
        <authorList>
            <person name="Anantharaman K."/>
            <person name="Brown C.T."/>
            <person name="Hug L.A."/>
            <person name="Sharon I."/>
            <person name="Castelle C.J."/>
            <person name="Probst A.J."/>
            <person name="Thomas B.C."/>
            <person name="Singh A."/>
            <person name="Wilkins M.J."/>
            <person name="Karaoz U."/>
            <person name="Brodie E.L."/>
            <person name="Williams K.H."/>
            <person name="Hubbard S.S."/>
            <person name="Banfield J.F."/>
        </authorList>
    </citation>
    <scope>NUCLEOTIDE SEQUENCE [LARGE SCALE GENOMIC DNA]</scope>
</reference>
<evidence type="ECO:0000313" key="9">
    <source>
        <dbReference type="Proteomes" id="UP000176493"/>
    </source>
</evidence>
<dbReference type="GO" id="GO:0004519">
    <property type="term" value="F:endonuclease activity"/>
    <property type="evidence" value="ECO:0007669"/>
    <property type="project" value="UniProtKB-KW"/>
</dbReference>
<sequence>MRAWSAKQVIRVLMANGFVLSRQRGSHAIFRNENLKVSVPVPLHGKNKPIPIGTFLAIVKQSKLPRDLFQ</sequence>
<keyword evidence="5" id="KW-0378">Hydrolase</keyword>
<gene>
    <name evidence="8" type="ORF">A2W52_00235</name>
</gene>
<evidence type="ECO:0000256" key="2">
    <source>
        <dbReference type="ARBA" id="ARBA00022649"/>
    </source>
</evidence>
<keyword evidence="3" id="KW-0540">Nuclease</keyword>
<name>A0A1G2MGT8_9BACT</name>
<dbReference type="Pfam" id="PF07927">
    <property type="entry name" value="HicA_toxin"/>
    <property type="match status" value="1"/>
</dbReference>
<dbReference type="GO" id="GO:0003729">
    <property type="term" value="F:mRNA binding"/>
    <property type="evidence" value="ECO:0007669"/>
    <property type="project" value="InterPro"/>
</dbReference>
<dbReference type="AlphaFoldDB" id="A0A1G2MGT8"/>